<protein>
    <submittedName>
        <fullName evidence="2">Uncharacterized protein</fullName>
    </submittedName>
</protein>
<evidence type="ECO:0000313" key="2">
    <source>
        <dbReference type="EMBL" id="VVB10790.1"/>
    </source>
</evidence>
<dbReference type="Proteomes" id="UP000489600">
    <property type="component" value="Unassembled WGS sequence"/>
</dbReference>
<dbReference type="EMBL" id="CABITT030000007">
    <property type="protein sequence ID" value="VVB10790.1"/>
    <property type="molecule type" value="Genomic_DNA"/>
</dbReference>
<feature type="compositionally biased region" description="Basic and acidic residues" evidence="1">
    <location>
        <begin position="39"/>
        <end position="57"/>
    </location>
</feature>
<dbReference type="AlphaFoldDB" id="A0A565CAR4"/>
<feature type="region of interest" description="Disordered" evidence="1">
    <location>
        <begin position="21"/>
        <end position="61"/>
    </location>
</feature>
<keyword evidence="3" id="KW-1185">Reference proteome</keyword>
<sequence length="119" mass="13320">MMLNNGSLSLNTGLSMEKPEAYHRAFGHLSGENQTRSSSCDHDQKTPQKVTHADMSHGNRHSTVSRSLQDVFIMVSLVIKDIVTNVCKRQLFGEMAEETERVNCMNFYNKLSSDGLLSV</sequence>
<name>A0A565CAR4_9BRAS</name>
<organism evidence="2 3">
    <name type="scientific">Arabis nemorensis</name>
    <dbReference type="NCBI Taxonomy" id="586526"/>
    <lineage>
        <taxon>Eukaryota</taxon>
        <taxon>Viridiplantae</taxon>
        <taxon>Streptophyta</taxon>
        <taxon>Embryophyta</taxon>
        <taxon>Tracheophyta</taxon>
        <taxon>Spermatophyta</taxon>
        <taxon>Magnoliopsida</taxon>
        <taxon>eudicotyledons</taxon>
        <taxon>Gunneridae</taxon>
        <taxon>Pentapetalae</taxon>
        <taxon>rosids</taxon>
        <taxon>malvids</taxon>
        <taxon>Brassicales</taxon>
        <taxon>Brassicaceae</taxon>
        <taxon>Arabideae</taxon>
        <taxon>Arabis</taxon>
    </lineage>
</organism>
<comment type="caution">
    <text evidence="2">The sequence shown here is derived from an EMBL/GenBank/DDBJ whole genome shotgun (WGS) entry which is preliminary data.</text>
</comment>
<gene>
    <name evidence="2" type="ORF">ANE_LOCUS21234</name>
</gene>
<reference evidence="2" key="1">
    <citation type="submission" date="2019-07" db="EMBL/GenBank/DDBJ databases">
        <authorList>
            <person name="Dittberner H."/>
        </authorList>
    </citation>
    <scope>NUCLEOTIDE SEQUENCE [LARGE SCALE GENOMIC DNA]</scope>
</reference>
<evidence type="ECO:0000256" key="1">
    <source>
        <dbReference type="SAM" id="MobiDB-lite"/>
    </source>
</evidence>
<evidence type="ECO:0000313" key="3">
    <source>
        <dbReference type="Proteomes" id="UP000489600"/>
    </source>
</evidence>
<proteinExistence type="predicted"/>
<accession>A0A565CAR4</accession>